<gene>
    <name evidence="2" type="ORF">KK1_020812</name>
</gene>
<dbReference type="AlphaFoldDB" id="A0A151UB64"/>
<dbReference type="PANTHER" id="PTHR45669">
    <property type="entry name" value="GLUTAREDOXIN DOMAIN-CONTAINING CYSTEINE-RICH PROTEIN CG12206-RELATED"/>
    <property type="match status" value="1"/>
</dbReference>
<dbReference type="SUPFAM" id="SSF52833">
    <property type="entry name" value="Thioredoxin-like"/>
    <property type="match status" value="1"/>
</dbReference>
<protein>
    <submittedName>
        <fullName evidence="2">Uncharacterized protein At5g39865</fullName>
    </submittedName>
</protein>
<dbReference type="PANTHER" id="PTHR45669:SF30">
    <property type="entry name" value="OS04G0641300 PROTEIN"/>
    <property type="match status" value="1"/>
</dbReference>
<dbReference type="Gramene" id="C.cajan_20211.t">
    <property type="protein sequence ID" value="C.cajan_20211.t"/>
    <property type="gene ID" value="C.cajan_20211"/>
</dbReference>
<dbReference type="Pfam" id="PF00462">
    <property type="entry name" value="Glutaredoxin"/>
    <property type="match status" value="1"/>
</dbReference>
<dbReference type="Pfam" id="PF23733">
    <property type="entry name" value="GRXCR1-2_C"/>
    <property type="match status" value="1"/>
</dbReference>
<evidence type="ECO:0000259" key="1">
    <source>
        <dbReference type="Pfam" id="PF00462"/>
    </source>
</evidence>
<dbReference type="CDD" id="cd03031">
    <property type="entry name" value="GRX_GRX_like"/>
    <property type="match status" value="1"/>
</dbReference>
<feature type="domain" description="Glutaredoxin" evidence="1">
    <location>
        <begin position="169"/>
        <end position="237"/>
    </location>
</feature>
<evidence type="ECO:0000313" key="3">
    <source>
        <dbReference type="Proteomes" id="UP000075243"/>
    </source>
</evidence>
<reference evidence="2 3" key="1">
    <citation type="journal article" date="2012" name="Nat. Biotechnol.">
        <title>Draft genome sequence of pigeonpea (Cajanus cajan), an orphan legume crop of resource-poor farmers.</title>
        <authorList>
            <person name="Varshney R.K."/>
            <person name="Chen W."/>
            <person name="Li Y."/>
            <person name="Bharti A.K."/>
            <person name="Saxena R.K."/>
            <person name="Schlueter J.A."/>
            <person name="Donoghue M.T."/>
            <person name="Azam S."/>
            <person name="Fan G."/>
            <person name="Whaley A.M."/>
            <person name="Farmer A.D."/>
            <person name="Sheridan J."/>
            <person name="Iwata A."/>
            <person name="Tuteja R."/>
            <person name="Penmetsa R.V."/>
            <person name="Wu W."/>
            <person name="Upadhyaya H.D."/>
            <person name="Yang S.P."/>
            <person name="Shah T."/>
            <person name="Saxena K.B."/>
            <person name="Michael T."/>
            <person name="McCombie W.R."/>
            <person name="Yang B."/>
            <person name="Zhang G."/>
            <person name="Yang H."/>
            <person name="Wang J."/>
            <person name="Spillane C."/>
            <person name="Cook D.R."/>
            <person name="May G.D."/>
            <person name="Xu X."/>
            <person name="Jackson S.A."/>
        </authorList>
    </citation>
    <scope>NUCLEOTIDE SEQUENCE [LARGE SCALE GENOMIC DNA]</scope>
    <source>
        <strain evidence="3">cv. Asha</strain>
    </source>
</reference>
<dbReference type="Proteomes" id="UP000075243">
    <property type="component" value="Chromosome 1"/>
</dbReference>
<sequence>MGCASSKQKRCRRCSAPYSPAPRSYSMHVHHPPQAEGDSYHVVALTSTTLGTLKLNSPASTQNLGVNCDHDFKHSNGKVGNAESFRTPPGEPETIINTWELMEGLEDTTPFRSPCHFRSFSFDANEKQRTRKEFPFEEKKTKGDDDEEDNVDVADDVHVDDSCGKEKVVLYFTSLRGVRKTYEDCCQVRMILKGVGVRVDERDVSMHSGFKEELRELLGDWYGGGGLPRVFVGGNYIGGAEEIQKLHEDGKLEKLLGCCEKIEDSVGGDGGGVCEACGDIRFVPCETCCGSCKIYYEGDEDEEEEFVDGEVGEFGFQRCPDCNENGLIRCPICCF</sequence>
<dbReference type="Gene3D" id="3.40.30.10">
    <property type="entry name" value="Glutaredoxin"/>
    <property type="match status" value="1"/>
</dbReference>
<keyword evidence="3" id="KW-1185">Reference proteome</keyword>
<proteinExistence type="predicted"/>
<name>A0A151UB64_CAJCA</name>
<dbReference type="InterPro" id="IPR002109">
    <property type="entry name" value="Glutaredoxin"/>
</dbReference>
<evidence type="ECO:0000313" key="2">
    <source>
        <dbReference type="EMBL" id="KYP76565.1"/>
    </source>
</evidence>
<organism evidence="2 3">
    <name type="scientific">Cajanus cajan</name>
    <name type="common">Pigeon pea</name>
    <name type="synonym">Cajanus indicus</name>
    <dbReference type="NCBI Taxonomy" id="3821"/>
    <lineage>
        <taxon>Eukaryota</taxon>
        <taxon>Viridiplantae</taxon>
        <taxon>Streptophyta</taxon>
        <taxon>Embryophyta</taxon>
        <taxon>Tracheophyta</taxon>
        <taxon>Spermatophyta</taxon>
        <taxon>Magnoliopsida</taxon>
        <taxon>eudicotyledons</taxon>
        <taxon>Gunneridae</taxon>
        <taxon>Pentapetalae</taxon>
        <taxon>rosids</taxon>
        <taxon>fabids</taxon>
        <taxon>Fabales</taxon>
        <taxon>Fabaceae</taxon>
        <taxon>Papilionoideae</taxon>
        <taxon>50 kb inversion clade</taxon>
        <taxon>NPAAA clade</taxon>
        <taxon>indigoferoid/millettioid clade</taxon>
        <taxon>Phaseoleae</taxon>
        <taxon>Cajanus</taxon>
    </lineage>
</organism>
<accession>A0A151UB64</accession>
<dbReference type="EMBL" id="CM003603">
    <property type="protein sequence ID" value="KYP76565.1"/>
    <property type="molecule type" value="Genomic_DNA"/>
</dbReference>
<dbReference type="FunFam" id="3.40.30.10:FF:000273">
    <property type="entry name" value="Glutaredoxin family protein"/>
    <property type="match status" value="1"/>
</dbReference>
<dbReference type="OMA" id="FANGNDH"/>
<dbReference type="InterPro" id="IPR036249">
    <property type="entry name" value="Thioredoxin-like_sf"/>
</dbReference>
<dbReference type="PROSITE" id="PS51354">
    <property type="entry name" value="GLUTAREDOXIN_2"/>
    <property type="match status" value="1"/>
</dbReference>